<keyword evidence="6" id="KW-1185">Reference proteome</keyword>
<evidence type="ECO:0000256" key="1">
    <source>
        <dbReference type="ARBA" id="ARBA00004474"/>
    </source>
</evidence>
<comment type="subcellular location">
    <subcellularLocation>
        <location evidence="1">Plastid</location>
    </subcellularLocation>
</comment>
<dbReference type="Proteomes" id="UP001530377">
    <property type="component" value="Unassembled WGS sequence"/>
</dbReference>
<evidence type="ECO:0000259" key="4">
    <source>
        <dbReference type="Pfam" id="PF04755"/>
    </source>
</evidence>
<evidence type="ECO:0000256" key="2">
    <source>
        <dbReference type="ARBA" id="ARBA00022640"/>
    </source>
</evidence>
<proteinExistence type="predicted"/>
<keyword evidence="2" id="KW-0934">Plastid</keyword>
<evidence type="ECO:0000313" key="5">
    <source>
        <dbReference type="EMBL" id="KAL3806722.1"/>
    </source>
</evidence>
<name>A0ABD3R3A2_9STRA</name>
<accession>A0ABD3R3A2</accession>
<dbReference type="GO" id="GO:0009536">
    <property type="term" value="C:plastid"/>
    <property type="evidence" value="ECO:0007669"/>
    <property type="project" value="UniProtKB-SubCell"/>
</dbReference>
<dbReference type="Pfam" id="PF04755">
    <property type="entry name" value="PAP_fibrillin"/>
    <property type="match status" value="1"/>
</dbReference>
<dbReference type="PANTHER" id="PTHR31906">
    <property type="entry name" value="PLASTID-LIPID-ASSOCIATED PROTEIN 4, CHLOROPLASTIC-RELATED"/>
    <property type="match status" value="1"/>
</dbReference>
<feature type="compositionally biased region" description="Polar residues" evidence="3">
    <location>
        <begin position="34"/>
        <end position="43"/>
    </location>
</feature>
<feature type="region of interest" description="Disordered" evidence="3">
    <location>
        <begin position="28"/>
        <end position="74"/>
    </location>
</feature>
<dbReference type="EMBL" id="JALLPB020000749">
    <property type="protein sequence ID" value="KAL3806722.1"/>
    <property type="molecule type" value="Genomic_DNA"/>
</dbReference>
<reference evidence="5 6" key="1">
    <citation type="submission" date="2024-10" db="EMBL/GenBank/DDBJ databases">
        <title>Updated reference genomes for cyclostephanoid diatoms.</title>
        <authorList>
            <person name="Roberts W.R."/>
            <person name="Alverson A.J."/>
        </authorList>
    </citation>
    <scope>NUCLEOTIDE SEQUENCE [LARGE SCALE GENOMIC DNA]</scope>
    <source>
        <strain evidence="5 6">AJA228-03</strain>
    </source>
</reference>
<protein>
    <recommendedName>
        <fullName evidence="4">Plastid lipid-associated protein/fibrillin conserved domain-containing protein</fullName>
    </recommendedName>
</protein>
<organism evidence="5 6">
    <name type="scientific">Cyclostephanos tholiformis</name>
    <dbReference type="NCBI Taxonomy" id="382380"/>
    <lineage>
        <taxon>Eukaryota</taxon>
        <taxon>Sar</taxon>
        <taxon>Stramenopiles</taxon>
        <taxon>Ochrophyta</taxon>
        <taxon>Bacillariophyta</taxon>
        <taxon>Coscinodiscophyceae</taxon>
        <taxon>Thalassiosirophycidae</taxon>
        <taxon>Stephanodiscales</taxon>
        <taxon>Stephanodiscaceae</taxon>
        <taxon>Cyclostephanos</taxon>
    </lineage>
</organism>
<dbReference type="InterPro" id="IPR006843">
    <property type="entry name" value="PAP/fibrillin_dom"/>
</dbReference>
<comment type="caution">
    <text evidence="5">The sequence shown here is derived from an EMBL/GenBank/DDBJ whole genome shotgun (WGS) entry which is preliminary data.</text>
</comment>
<gene>
    <name evidence="5" type="ORF">ACHAXA_008218</name>
</gene>
<sequence>MISNPKSRTIAILLLAWDGNKSAYAFAPPRRGTTAHSQASASPTAAEGIAPMKERPTRRRKMKPNDEKNDAVIVGGGGGRALTVDEAKTALMELVPRMMGIDAKYRAVESYINLLEDRYSPVQTLDFLNLAMAGEWQLLFLTNLLRRPNRRLRLQELVQRIETRNGFDGSLTNVAQWDYAEDGEAFDANGNFSIKCSYSISRGSRMAVDLKDHELRPAWGSRIPEDVPTMVGYLHWAIPREIFDPDGHSMDTTYLDANLRIVRLTGPNHEGVRGTFSCARGAWI</sequence>
<evidence type="ECO:0000256" key="3">
    <source>
        <dbReference type="SAM" id="MobiDB-lite"/>
    </source>
</evidence>
<dbReference type="InterPro" id="IPR039633">
    <property type="entry name" value="PAP"/>
</dbReference>
<feature type="domain" description="Plastid lipid-associated protein/fibrillin conserved" evidence="4">
    <location>
        <begin position="105"/>
        <end position="263"/>
    </location>
</feature>
<dbReference type="AlphaFoldDB" id="A0ABD3R3A2"/>
<evidence type="ECO:0000313" key="6">
    <source>
        <dbReference type="Proteomes" id="UP001530377"/>
    </source>
</evidence>